<comment type="caution">
    <text evidence="1">The sequence shown here is derived from an EMBL/GenBank/DDBJ whole genome shotgun (WGS) entry which is preliminary data.</text>
</comment>
<evidence type="ECO:0000313" key="1">
    <source>
        <dbReference type="EMBL" id="TNN28153.1"/>
    </source>
</evidence>
<accession>A0A4Z2EH85</accession>
<evidence type="ECO:0000313" key="2">
    <source>
        <dbReference type="Proteomes" id="UP000314294"/>
    </source>
</evidence>
<dbReference type="EMBL" id="SRLO01007233">
    <property type="protein sequence ID" value="TNN28153.1"/>
    <property type="molecule type" value="Genomic_DNA"/>
</dbReference>
<gene>
    <name evidence="1" type="ORF">EYF80_061698</name>
</gene>
<organism evidence="1 2">
    <name type="scientific">Liparis tanakae</name>
    <name type="common">Tanaka's snailfish</name>
    <dbReference type="NCBI Taxonomy" id="230148"/>
    <lineage>
        <taxon>Eukaryota</taxon>
        <taxon>Metazoa</taxon>
        <taxon>Chordata</taxon>
        <taxon>Craniata</taxon>
        <taxon>Vertebrata</taxon>
        <taxon>Euteleostomi</taxon>
        <taxon>Actinopterygii</taxon>
        <taxon>Neopterygii</taxon>
        <taxon>Teleostei</taxon>
        <taxon>Neoteleostei</taxon>
        <taxon>Acanthomorphata</taxon>
        <taxon>Eupercaria</taxon>
        <taxon>Perciformes</taxon>
        <taxon>Cottioidei</taxon>
        <taxon>Cottales</taxon>
        <taxon>Liparidae</taxon>
        <taxon>Liparis</taxon>
    </lineage>
</organism>
<keyword evidence="2" id="KW-1185">Reference proteome</keyword>
<sequence length="67" mass="7039">MAAGWPEAALSEVFHTSGAKVLSVKRLKLGPDLVPSPARAAAWLQDGREQQASLNSLTSGLRSVGRP</sequence>
<protein>
    <submittedName>
        <fullName evidence="1">Uncharacterized protein</fullName>
    </submittedName>
</protein>
<reference evidence="1 2" key="1">
    <citation type="submission" date="2019-03" db="EMBL/GenBank/DDBJ databases">
        <title>First draft genome of Liparis tanakae, snailfish: a comprehensive survey of snailfish specific genes.</title>
        <authorList>
            <person name="Kim W."/>
            <person name="Song I."/>
            <person name="Jeong J.-H."/>
            <person name="Kim D."/>
            <person name="Kim S."/>
            <person name="Ryu S."/>
            <person name="Song J.Y."/>
            <person name="Lee S.K."/>
        </authorList>
    </citation>
    <scope>NUCLEOTIDE SEQUENCE [LARGE SCALE GENOMIC DNA]</scope>
    <source>
        <tissue evidence="1">Muscle</tissue>
    </source>
</reference>
<name>A0A4Z2EH85_9TELE</name>
<dbReference type="AlphaFoldDB" id="A0A4Z2EH85"/>
<proteinExistence type="predicted"/>
<dbReference type="Proteomes" id="UP000314294">
    <property type="component" value="Unassembled WGS sequence"/>
</dbReference>